<keyword evidence="3" id="KW-0540">Nuclease</keyword>
<feature type="region of interest" description="Disordered" evidence="1">
    <location>
        <begin position="1"/>
        <end position="21"/>
    </location>
</feature>
<evidence type="ECO:0000313" key="3">
    <source>
        <dbReference type="EMBL" id="BBH42948.1"/>
    </source>
</evidence>
<dbReference type="GO" id="GO:0004519">
    <property type="term" value="F:endonuclease activity"/>
    <property type="evidence" value="ECO:0007669"/>
    <property type="project" value="UniProtKB-KW"/>
</dbReference>
<sequence length="188" mass="21791">MTQPKQKFNNEPSPKTPPSLRHLSEQDLSYLAGFIDGDGCLLSQIIPRKNYKLKFQIRVSITFYQKKSRHWFILWLHKLLKCGVIRIRNDNMSEYTVTGPVFVEPLLLALYPYLRIKRPLAKLILKIIDQVKTVDTKEDFIEVCKLVDKVAQFTDSKKRKNTSLVVQSILFPPVETESISLEIPEKSS</sequence>
<dbReference type="AlphaFoldDB" id="A0A455RES1"/>
<dbReference type="InterPro" id="IPR004860">
    <property type="entry name" value="LAGLIDADG_dom"/>
</dbReference>
<evidence type="ECO:0000259" key="2">
    <source>
        <dbReference type="Pfam" id="PF00961"/>
    </source>
</evidence>
<evidence type="ECO:0000256" key="1">
    <source>
        <dbReference type="SAM" id="MobiDB-lite"/>
    </source>
</evidence>
<feature type="compositionally biased region" description="Polar residues" evidence="1">
    <location>
        <begin position="1"/>
        <end position="13"/>
    </location>
</feature>
<name>A0A455RES1_9EUKA</name>
<dbReference type="Gene3D" id="3.10.28.10">
    <property type="entry name" value="Homing endonucleases"/>
    <property type="match status" value="1"/>
</dbReference>
<keyword evidence="3" id="KW-0255">Endonuclease</keyword>
<reference evidence="3" key="1">
    <citation type="journal article" date="2019" name="Sci. Rep.">
        <title>Horizontally-acquired genetic elements in the mitochondrial genome of a centrohelid Marophrys sp. SRT127.</title>
        <authorList>
            <person name="Nishimura Y."/>
            <person name="Shiratori T."/>
            <person name="Ishida K."/>
            <person name="Hashimoto T."/>
            <person name="Ohkuma M."/>
            <person name="Inagaki Y."/>
        </authorList>
    </citation>
    <scope>NUCLEOTIDE SEQUENCE</scope>
    <source>
        <strain evidence="3">SRT127</strain>
    </source>
</reference>
<organism evidence="3">
    <name type="scientific">Marophrys sp. SRT127</name>
    <dbReference type="NCBI Taxonomy" id="2488311"/>
    <lineage>
        <taxon>Eukaryota</taxon>
        <taxon>Haptista</taxon>
        <taxon>Centroplasthelida</taxon>
        <taxon>Panacanthocystida</taxon>
        <taxon>Acanthocystida</taxon>
        <taxon>Marophrys</taxon>
    </lineage>
</organism>
<protein>
    <submittedName>
        <fullName evidence="3">LAGLIDADG homing endonuclease</fullName>
    </submittedName>
</protein>
<proteinExistence type="predicted"/>
<dbReference type="InterPro" id="IPR027434">
    <property type="entry name" value="Homing_endonucl"/>
</dbReference>
<keyword evidence="3" id="KW-0496">Mitochondrion</keyword>
<keyword evidence="3" id="KW-0378">Hydrolase</keyword>
<dbReference type="EMBL" id="AP019310">
    <property type="protein sequence ID" value="BBH42948.1"/>
    <property type="molecule type" value="Genomic_DNA"/>
</dbReference>
<feature type="domain" description="Homing endonuclease LAGLIDADG" evidence="2">
    <location>
        <begin position="31"/>
        <end position="99"/>
    </location>
</feature>
<accession>A0A455RES1</accession>
<dbReference type="Pfam" id="PF00961">
    <property type="entry name" value="LAGLIDADG_1"/>
    <property type="match status" value="1"/>
</dbReference>
<dbReference type="SUPFAM" id="SSF55608">
    <property type="entry name" value="Homing endonucleases"/>
    <property type="match status" value="1"/>
</dbReference>
<geneLocation type="mitochondrion" evidence="3"/>